<protein>
    <submittedName>
        <fullName evidence="2">A to I editase domain-containing protein</fullName>
    </submittedName>
</protein>
<dbReference type="AlphaFoldDB" id="A0A1I8F6M2"/>
<reference evidence="2" key="1">
    <citation type="submission" date="2016-11" db="UniProtKB">
        <authorList>
            <consortium name="WormBaseParasite"/>
        </authorList>
    </citation>
    <scope>IDENTIFICATION</scope>
</reference>
<keyword evidence="1" id="KW-1185">Reference proteome</keyword>
<organism evidence="1 2">
    <name type="scientific">Macrostomum lignano</name>
    <dbReference type="NCBI Taxonomy" id="282301"/>
    <lineage>
        <taxon>Eukaryota</taxon>
        <taxon>Metazoa</taxon>
        <taxon>Spiralia</taxon>
        <taxon>Lophotrochozoa</taxon>
        <taxon>Platyhelminthes</taxon>
        <taxon>Rhabditophora</taxon>
        <taxon>Macrostomorpha</taxon>
        <taxon>Macrostomida</taxon>
        <taxon>Macrostomidae</taxon>
        <taxon>Macrostomum</taxon>
    </lineage>
</organism>
<sequence length="105" mass="12051">QVNENYSQSSSQSALFWKQSFQLGSRAIFAGKTRKVCPKSSSSRFTKWRLCRFARTFLEAETSRNRGDSSRMHRVASLRGKAIGAYWVREPGEKLLPEIDWSTQS</sequence>
<dbReference type="WBParaSite" id="maker-unitig_22666-snap-gene-0.1-mRNA-1">
    <property type="protein sequence ID" value="maker-unitig_22666-snap-gene-0.1-mRNA-1"/>
    <property type="gene ID" value="maker-unitig_22666-snap-gene-0.1"/>
</dbReference>
<accession>A0A1I8F6M2</accession>
<evidence type="ECO:0000313" key="2">
    <source>
        <dbReference type="WBParaSite" id="maker-unitig_22666-snap-gene-0.1-mRNA-1"/>
    </source>
</evidence>
<dbReference type="Proteomes" id="UP000095280">
    <property type="component" value="Unplaced"/>
</dbReference>
<evidence type="ECO:0000313" key="1">
    <source>
        <dbReference type="Proteomes" id="UP000095280"/>
    </source>
</evidence>
<proteinExistence type="predicted"/>
<name>A0A1I8F6M2_9PLAT</name>